<dbReference type="RefSeq" id="XP_060431630.1">
    <property type="nucleotide sequence ID" value="XM_060572108.1"/>
</dbReference>
<evidence type="ECO:0000256" key="2">
    <source>
        <dbReference type="SAM" id="Phobius"/>
    </source>
</evidence>
<feature type="compositionally biased region" description="Low complexity" evidence="1">
    <location>
        <begin position="536"/>
        <end position="545"/>
    </location>
</feature>
<feature type="compositionally biased region" description="Low complexity" evidence="1">
    <location>
        <begin position="234"/>
        <end position="246"/>
    </location>
</feature>
<feature type="compositionally biased region" description="Basic and acidic residues" evidence="1">
    <location>
        <begin position="159"/>
        <end position="168"/>
    </location>
</feature>
<keyword evidence="2" id="KW-0812">Transmembrane</keyword>
<feature type="compositionally biased region" description="Low complexity" evidence="1">
    <location>
        <begin position="597"/>
        <end position="606"/>
    </location>
</feature>
<feature type="transmembrane region" description="Helical" evidence="2">
    <location>
        <begin position="83"/>
        <end position="102"/>
    </location>
</feature>
<feature type="compositionally biased region" description="Polar residues" evidence="1">
    <location>
        <begin position="481"/>
        <end position="490"/>
    </location>
</feature>
<feature type="compositionally biased region" description="Basic and acidic residues" evidence="1">
    <location>
        <begin position="248"/>
        <end position="267"/>
    </location>
</feature>
<feature type="transmembrane region" description="Helical" evidence="2">
    <location>
        <begin position="50"/>
        <end position="71"/>
    </location>
</feature>
<feature type="transmembrane region" description="Helical" evidence="2">
    <location>
        <begin position="21"/>
        <end position="38"/>
    </location>
</feature>
<sequence>MPRPTKDRVIHDYTAKILPKAMILTLVIFTVVVLVYSIGGKTAVPEEAAVSFAGIAFGFSGLWLLGHLVIYCRGAQAVSPPPLPLTGIATGVGATTMAVPSVPQVSQVPTAAVGLAVPPAVLQHQHQQQHQHMYRPQNNQHREYQQPNGFPPRLHNRSQHQDQSHREVLPPQQEPQLHSRREDEVIVQPDQREQRESENRICMPEQQKREQKHCEQRQRQQEQREQEQRRDQQQEQQAEAEAPVQSEQEEHRKAESHRRLTDHKPYIEEPPYPESAPGPYGGPQEELKKLAQQRKDQRRQQQVGKQQQQQQQQEARLSKEQVHDMAHLQENIWPRRPSVPGNQPASVTVLGPVQQRQQPKGPRTMKGRPPEPPGRSSSLQNSLPGTSFRRHRSSSLSGSQFNQCGQPLRGASNRSRRARDGCPEDGTEAVGVRGRSRVDHERPDPYQDIEPEPRSASTRSTSLDSATRASLKVKVAPESWESPSWANSYQPAPLNIAKGDRPPFGYERPIEPSRDIGDHAFLPSRRSSRLESDLPGGAAQGQAGAKIRVPSIQCTPATPPSQYATTVQPSQGEVRDESIHTSVSSSSSRSPSPPRSTTPSARRPAPNFDDMGIPLGRESTTLCEDARLYV</sequence>
<feature type="compositionally biased region" description="Polar residues" evidence="1">
    <location>
        <begin position="394"/>
        <end position="405"/>
    </location>
</feature>
<gene>
    <name evidence="3" type="ORF">BDP55DRAFT_630064</name>
</gene>
<keyword evidence="4" id="KW-1185">Reference proteome</keyword>
<feature type="compositionally biased region" description="Polar residues" evidence="1">
    <location>
        <begin position="455"/>
        <end position="468"/>
    </location>
</feature>
<keyword evidence="2" id="KW-1133">Transmembrane helix</keyword>
<comment type="caution">
    <text evidence="3">The sequence shown here is derived from an EMBL/GenBank/DDBJ whole genome shotgun (WGS) entry which is preliminary data.</text>
</comment>
<feature type="compositionally biased region" description="Basic and acidic residues" evidence="1">
    <location>
        <begin position="206"/>
        <end position="233"/>
    </location>
</feature>
<feature type="compositionally biased region" description="Basic and acidic residues" evidence="1">
    <location>
        <begin position="177"/>
        <end position="199"/>
    </location>
</feature>
<organism evidence="3 4">
    <name type="scientific">Colletotrichum godetiae</name>
    <dbReference type="NCBI Taxonomy" id="1209918"/>
    <lineage>
        <taxon>Eukaryota</taxon>
        <taxon>Fungi</taxon>
        <taxon>Dikarya</taxon>
        <taxon>Ascomycota</taxon>
        <taxon>Pezizomycotina</taxon>
        <taxon>Sordariomycetes</taxon>
        <taxon>Hypocreomycetidae</taxon>
        <taxon>Glomerellales</taxon>
        <taxon>Glomerellaceae</taxon>
        <taxon>Colletotrichum</taxon>
        <taxon>Colletotrichum acutatum species complex</taxon>
    </lineage>
</organism>
<evidence type="ECO:0000313" key="3">
    <source>
        <dbReference type="EMBL" id="KAK1687935.1"/>
    </source>
</evidence>
<evidence type="ECO:0000256" key="1">
    <source>
        <dbReference type="SAM" id="MobiDB-lite"/>
    </source>
</evidence>
<protein>
    <submittedName>
        <fullName evidence="3">Uncharacterized protein</fullName>
    </submittedName>
</protein>
<feature type="compositionally biased region" description="Basic and acidic residues" evidence="1">
    <location>
        <begin position="285"/>
        <end position="299"/>
    </location>
</feature>
<feature type="compositionally biased region" description="Low complexity" evidence="1">
    <location>
        <begin position="300"/>
        <end position="313"/>
    </location>
</feature>
<evidence type="ECO:0000313" key="4">
    <source>
        <dbReference type="Proteomes" id="UP001224890"/>
    </source>
</evidence>
<feature type="compositionally biased region" description="Basic and acidic residues" evidence="1">
    <location>
        <begin position="508"/>
        <end position="518"/>
    </location>
</feature>
<feature type="region of interest" description="Disordered" evidence="1">
    <location>
        <begin position="141"/>
        <end position="619"/>
    </location>
</feature>
<keyword evidence="2" id="KW-0472">Membrane</keyword>
<name>A0AAJ0ASC7_9PEZI</name>
<dbReference type="Proteomes" id="UP001224890">
    <property type="component" value="Unassembled WGS sequence"/>
</dbReference>
<dbReference type="GeneID" id="85456634"/>
<dbReference type="EMBL" id="JAHMHR010000013">
    <property type="protein sequence ID" value="KAK1687935.1"/>
    <property type="molecule type" value="Genomic_DNA"/>
</dbReference>
<accession>A0AAJ0ASC7</accession>
<feature type="compositionally biased region" description="Basic and acidic residues" evidence="1">
    <location>
        <begin position="436"/>
        <end position="445"/>
    </location>
</feature>
<feature type="compositionally biased region" description="Polar residues" evidence="1">
    <location>
        <begin position="552"/>
        <end position="571"/>
    </location>
</feature>
<dbReference type="AlphaFoldDB" id="A0AAJ0ASC7"/>
<reference evidence="3" key="1">
    <citation type="submission" date="2021-06" db="EMBL/GenBank/DDBJ databases">
        <title>Comparative genomics, transcriptomics and evolutionary studies reveal genomic signatures of adaptation to plant cell wall in hemibiotrophic fungi.</title>
        <authorList>
            <consortium name="DOE Joint Genome Institute"/>
            <person name="Baroncelli R."/>
            <person name="Diaz J.F."/>
            <person name="Benocci T."/>
            <person name="Peng M."/>
            <person name="Battaglia E."/>
            <person name="Haridas S."/>
            <person name="Andreopoulos W."/>
            <person name="Labutti K."/>
            <person name="Pangilinan J."/>
            <person name="Floch G.L."/>
            <person name="Makela M.R."/>
            <person name="Henrissat B."/>
            <person name="Grigoriev I.V."/>
            <person name="Crouch J.A."/>
            <person name="De Vries R.P."/>
            <person name="Sukno S.A."/>
            <person name="Thon M.R."/>
        </authorList>
    </citation>
    <scope>NUCLEOTIDE SEQUENCE</scope>
    <source>
        <strain evidence="3">CBS 193.32</strain>
    </source>
</reference>
<proteinExistence type="predicted"/>
<feature type="compositionally biased region" description="Basic and acidic residues" evidence="1">
    <location>
        <begin position="316"/>
        <end position="327"/>
    </location>
</feature>